<protein>
    <submittedName>
        <fullName evidence="1">22019_t:CDS:1</fullName>
    </submittedName>
</protein>
<sequence length="63" mass="7194">DLMVAKLVRDLELYYKIIDKPFTTEDMMNDKEILAMVHKTFDPEPVATDSVKDEVPLAPSVNL</sequence>
<keyword evidence="2" id="KW-1185">Reference proteome</keyword>
<evidence type="ECO:0000313" key="2">
    <source>
        <dbReference type="Proteomes" id="UP000789901"/>
    </source>
</evidence>
<reference evidence="1 2" key="1">
    <citation type="submission" date="2021-06" db="EMBL/GenBank/DDBJ databases">
        <authorList>
            <person name="Kallberg Y."/>
            <person name="Tangrot J."/>
            <person name="Rosling A."/>
        </authorList>
    </citation>
    <scope>NUCLEOTIDE SEQUENCE [LARGE SCALE GENOMIC DNA]</scope>
    <source>
        <strain evidence="1 2">120-4 pot B 10/14</strain>
    </source>
</reference>
<organism evidence="1 2">
    <name type="scientific">Gigaspora margarita</name>
    <dbReference type="NCBI Taxonomy" id="4874"/>
    <lineage>
        <taxon>Eukaryota</taxon>
        <taxon>Fungi</taxon>
        <taxon>Fungi incertae sedis</taxon>
        <taxon>Mucoromycota</taxon>
        <taxon>Glomeromycotina</taxon>
        <taxon>Glomeromycetes</taxon>
        <taxon>Diversisporales</taxon>
        <taxon>Gigasporaceae</taxon>
        <taxon>Gigaspora</taxon>
    </lineage>
</organism>
<dbReference type="Proteomes" id="UP000789901">
    <property type="component" value="Unassembled WGS sequence"/>
</dbReference>
<comment type="caution">
    <text evidence="1">The sequence shown here is derived from an EMBL/GenBank/DDBJ whole genome shotgun (WGS) entry which is preliminary data.</text>
</comment>
<name>A0ABN7WJF7_GIGMA</name>
<dbReference type="EMBL" id="CAJVQB010047727">
    <property type="protein sequence ID" value="CAG8833596.1"/>
    <property type="molecule type" value="Genomic_DNA"/>
</dbReference>
<feature type="non-terminal residue" evidence="1">
    <location>
        <position position="1"/>
    </location>
</feature>
<proteinExistence type="predicted"/>
<accession>A0ABN7WJF7</accession>
<gene>
    <name evidence="1" type="ORF">GMARGA_LOCUS31633</name>
</gene>
<evidence type="ECO:0000313" key="1">
    <source>
        <dbReference type="EMBL" id="CAG8833596.1"/>
    </source>
</evidence>